<organism evidence="1 2">
    <name type="scientific">Riccia fluitans</name>
    <dbReference type="NCBI Taxonomy" id="41844"/>
    <lineage>
        <taxon>Eukaryota</taxon>
        <taxon>Viridiplantae</taxon>
        <taxon>Streptophyta</taxon>
        <taxon>Embryophyta</taxon>
        <taxon>Marchantiophyta</taxon>
        <taxon>Marchantiopsida</taxon>
        <taxon>Marchantiidae</taxon>
        <taxon>Marchantiales</taxon>
        <taxon>Ricciaceae</taxon>
        <taxon>Riccia</taxon>
    </lineage>
</organism>
<sequence>MNQIVNRMSCLIYWEIFCRECVFQVADVDSGFLPDLEKIRSTCCILRQLRTSFSPFPTRLTPVVIKQSPSFRQGETVK</sequence>
<protein>
    <submittedName>
        <fullName evidence="1">Uncharacterized protein</fullName>
    </submittedName>
</protein>
<evidence type="ECO:0000313" key="2">
    <source>
        <dbReference type="Proteomes" id="UP001605036"/>
    </source>
</evidence>
<comment type="caution">
    <text evidence="1">The sequence shown here is derived from an EMBL/GenBank/DDBJ whole genome shotgun (WGS) entry which is preliminary data.</text>
</comment>
<keyword evidence="2" id="KW-1185">Reference proteome</keyword>
<dbReference type="EMBL" id="JBHFFA010000004">
    <property type="protein sequence ID" value="KAL2632334.1"/>
    <property type="molecule type" value="Genomic_DNA"/>
</dbReference>
<accession>A0ABD1YRJ5</accession>
<name>A0ABD1YRJ5_9MARC</name>
<evidence type="ECO:0000313" key="1">
    <source>
        <dbReference type="EMBL" id="KAL2632334.1"/>
    </source>
</evidence>
<proteinExistence type="predicted"/>
<dbReference type="AlphaFoldDB" id="A0ABD1YRJ5"/>
<reference evidence="1 2" key="1">
    <citation type="submission" date="2024-09" db="EMBL/GenBank/DDBJ databases">
        <title>Chromosome-scale assembly of Riccia fluitans.</title>
        <authorList>
            <person name="Paukszto L."/>
            <person name="Sawicki J."/>
            <person name="Karawczyk K."/>
            <person name="Piernik-Szablinska J."/>
            <person name="Szczecinska M."/>
            <person name="Mazdziarz M."/>
        </authorList>
    </citation>
    <scope>NUCLEOTIDE SEQUENCE [LARGE SCALE GENOMIC DNA]</scope>
    <source>
        <strain evidence="1">Rf_01</strain>
        <tissue evidence="1">Aerial parts of the thallus</tissue>
    </source>
</reference>
<dbReference type="Proteomes" id="UP001605036">
    <property type="component" value="Unassembled WGS sequence"/>
</dbReference>
<gene>
    <name evidence="1" type="ORF">R1flu_017020</name>
</gene>